<keyword evidence="4" id="KW-0812">Transmembrane</keyword>
<evidence type="ECO:0000256" key="3">
    <source>
        <dbReference type="ARBA" id="ARBA00022660"/>
    </source>
</evidence>
<dbReference type="InterPro" id="IPR023248">
    <property type="entry name" value="UQCC4_vert"/>
</dbReference>
<dbReference type="OrthoDB" id="5783753at2759"/>
<feature type="compositionally biased region" description="Low complexity" evidence="12">
    <location>
        <begin position="31"/>
        <end position="40"/>
    </location>
</feature>
<keyword evidence="3" id="KW-0679">Respiratory chain</keyword>
<evidence type="ECO:0000313" key="14">
    <source>
        <dbReference type="Proteomes" id="UP000550707"/>
    </source>
</evidence>
<dbReference type="PANTHER" id="PTHR35268:SF1">
    <property type="entry name" value="UBIQUINOL-CYTOCHROME-C REDUCTASE COMPLEX ASSEMBLY FACTOR 4"/>
    <property type="match status" value="1"/>
</dbReference>
<dbReference type="InterPro" id="IPR029160">
    <property type="entry name" value="UQCC4"/>
</dbReference>
<comment type="subcellular location">
    <subcellularLocation>
        <location evidence="1">Mitochondrion inner membrane</location>
        <topology evidence="1">Single-pass membrane protein</topology>
    </subcellularLocation>
</comment>
<comment type="similarity">
    <text evidence="11">Belongs to the UQCC4 family.</text>
</comment>
<evidence type="ECO:0000256" key="8">
    <source>
        <dbReference type="ARBA" id="ARBA00022989"/>
    </source>
</evidence>
<feature type="region of interest" description="Disordered" evidence="12">
    <location>
        <begin position="26"/>
        <end position="74"/>
    </location>
</feature>
<feature type="region of interest" description="Disordered" evidence="12">
    <location>
        <begin position="110"/>
        <end position="135"/>
    </location>
</feature>
<dbReference type="InParanoid" id="A0A7J8IXB1"/>
<keyword evidence="9" id="KW-0496">Mitochondrion</keyword>
<dbReference type="GO" id="GO:0005743">
    <property type="term" value="C:mitochondrial inner membrane"/>
    <property type="evidence" value="ECO:0007669"/>
    <property type="project" value="UniProtKB-SubCell"/>
</dbReference>
<evidence type="ECO:0000256" key="2">
    <source>
        <dbReference type="ARBA" id="ARBA00022448"/>
    </source>
</evidence>
<keyword evidence="6" id="KW-0999">Mitochondrion inner membrane</keyword>
<accession>A0A7J8IXB1</accession>
<evidence type="ECO:0000256" key="1">
    <source>
        <dbReference type="ARBA" id="ARBA00004434"/>
    </source>
</evidence>
<evidence type="ECO:0000313" key="13">
    <source>
        <dbReference type="EMBL" id="KAF6488880.1"/>
    </source>
</evidence>
<dbReference type="Proteomes" id="UP000550707">
    <property type="component" value="Unassembled WGS sequence"/>
</dbReference>
<evidence type="ECO:0000256" key="9">
    <source>
        <dbReference type="ARBA" id="ARBA00023128"/>
    </source>
</evidence>
<dbReference type="PANTHER" id="PTHR35268">
    <property type="entry name" value="PROTEIN CCSMST1"/>
    <property type="match status" value="1"/>
</dbReference>
<keyword evidence="7" id="KW-0249">Electron transport</keyword>
<dbReference type="EMBL" id="JACASF010000003">
    <property type="protein sequence ID" value="KAF6488880.1"/>
    <property type="molecule type" value="Genomic_DNA"/>
</dbReference>
<keyword evidence="14" id="KW-1185">Reference proteome</keyword>
<name>A0A7J8IXB1_MOLMO</name>
<dbReference type="Pfam" id="PF15013">
    <property type="entry name" value="CCSMST1"/>
    <property type="match status" value="1"/>
</dbReference>
<evidence type="ECO:0000256" key="5">
    <source>
        <dbReference type="ARBA" id="ARBA00022729"/>
    </source>
</evidence>
<organism evidence="13 14">
    <name type="scientific">Molossus molossus</name>
    <name type="common">Pallas' mastiff bat</name>
    <name type="synonym">Vespertilio molossus</name>
    <dbReference type="NCBI Taxonomy" id="27622"/>
    <lineage>
        <taxon>Eukaryota</taxon>
        <taxon>Metazoa</taxon>
        <taxon>Chordata</taxon>
        <taxon>Craniata</taxon>
        <taxon>Vertebrata</taxon>
        <taxon>Euteleostomi</taxon>
        <taxon>Mammalia</taxon>
        <taxon>Eutheria</taxon>
        <taxon>Laurasiatheria</taxon>
        <taxon>Chiroptera</taxon>
        <taxon>Yangochiroptera</taxon>
        <taxon>Molossidae</taxon>
        <taxon>Molossus</taxon>
    </lineage>
</organism>
<evidence type="ECO:0000256" key="11">
    <source>
        <dbReference type="ARBA" id="ARBA00034713"/>
    </source>
</evidence>
<comment type="caution">
    <text evidence="13">The sequence shown here is derived from an EMBL/GenBank/DDBJ whole genome shotgun (WGS) entry which is preliminary data.</text>
</comment>
<proteinExistence type="inferred from homology"/>
<dbReference type="AlphaFoldDB" id="A0A7J8IXB1"/>
<keyword evidence="5" id="KW-0732">Signal</keyword>
<feature type="compositionally biased region" description="Basic and acidic residues" evidence="12">
    <location>
        <begin position="65"/>
        <end position="74"/>
    </location>
</feature>
<keyword evidence="10" id="KW-0472">Membrane</keyword>
<protein>
    <submittedName>
        <fullName evidence="13">Cattle cerebrum and skeletal muscle-specific protein 1 family member</fullName>
    </submittedName>
</protein>
<evidence type="ECO:0000256" key="4">
    <source>
        <dbReference type="ARBA" id="ARBA00022692"/>
    </source>
</evidence>
<evidence type="ECO:0000256" key="10">
    <source>
        <dbReference type="ARBA" id="ARBA00023136"/>
    </source>
</evidence>
<keyword evidence="8" id="KW-1133">Transmembrane helix</keyword>
<feature type="compositionally biased region" description="Polar residues" evidence="12">
    <location>
        <begin position="50"/>
        <end position="63"/>
    </location>
</feature>
<evidence type="ECO:0000256" key="6">
    <source>
        <dbReference type="ARBA" id="ARBA00022792"/>
    </source>
</evidence>
<dbReference type="FunCoup" id="A0A7J8IXB1">
    <property type="interactions" value="1281"/>
</dbReference>
<evidence type="ECO:0000256" key="7">
    <source>
        <dbReference type="ARBA" id="ARBA00022982"/>
    </source>
</evidence>
<reference evidence="13 14" key="1">
    <citation type="journal article" date="2020" name="Nature">
        <title>Six reference-quality genomes reveal evolution of bat adaptations.</title>
        <authorList>
            <person name="Jebb D."/>
            <person name="Huang Z."/>
            <person name="Pippel M."/>
            <person name="Hughes G.M."/>
            <person name="Lavrichenko K."/>
            <person name="Devanna P."/>
            <person name="Winkler S."/>
            <person name="Jermiin L.S."/>
            <person name="Skirmuntt E.C."/>
            <person name="Katzourakis A."/>
            <person name="Burkitt-Gray L."/>
            <person name="Ray D.A."/>
            <person name="Sullivan K.A.M."/>
            <person name="Roscito J.G."/>
            <person name="Kirilenko B.M."/>
            <person name="Davalos L.M."/>
            <person name="Corthals A.P."/>
            <person name="Power M.L."/>
            <person name="Jones G."/>
            <person name="Ransome R.D."/>
            <person name="Dechmann D.K.N."/>
            <person name="Locatelli A.G."/>
            <person name="Puechmaille S.J."/>
            <person name="Fedrigo O."/>
            <person name="Jarvis E.D."/>
            <person name="Hiller M."/>
            <person name="Vernes S.C."/>
            <person name="Myers E.W."/>
            <person name="Teeling E.C."/>
        </authorList>
    </citation>
    <scope>NUCLEOTIDE SEQUENCE [LARGE SCALE GENOMIC DNA]</scope>
    <source>
        <strain evidence="13">MMolMol1</strain>
        <tissue evidence="13">Muscle</tissue>
    </source>
</reference>
<keyword evidence="2" id="KW-0813">Transport</keyword>
<sequence length="135" mass="15052">MSCVLCAPAAGAVRALRLVRWASRSLHSPSGGRAEAQRAAAGEEEDDSNRPIQFSSSKANPSHWTVEHSLGKERQQPLWRVLPLSLSLMVLVIWCFFRQETSADHWLRQVLEEEEPEPSDRAEEPETPAAHGART</sequence>
<gene>
    <name evidence="13" type="ORF">HJG59_001722</name>
</gene>
<dbReference type="PRINTS" id="PR02042">
    <property type="entry name" value="CCSMST1"/>
</dbReference>
<evidence type="ECO:0000256" key="12">
    <source>
        <dbReference type="SAM" id="MobiDB-lite"/>
    </source>
</evidence>